<dbReference type="InterPro" id="IPR044666">
    <property type="entry name" value="Cyclophilin_A-like"/>
</dbReference>
<dbReference type="PANTHER" id="PTHR45625:SF4">
    <property type="entry name" value="PEPTIDYLPROLYL ISOMERASE DOMAIN AND WD REPEAT-CONTAINING PROTEIN 1"/>
    <property type="match status" value="1"/>
</dbReference>
<protein>
    <recommendedName>
        <fullName evidence="2">peptidylprolyl isomerase</fullName>
        <ecNumber evidence="2">5.2.1.8</ecNumber>
    </recommendedName>
</protein>
<feature type="region of interest" description="Disordered" evidence="5">
    <location>
        <begin position="369"/>
        <end position="405"/>
    </location>
</feature>
<keyword evidence="4 7" id="KW-0413">Isomerase</keyword>
<dbReference type="GO" id="GO:0003755">
    <property type="term" value="F:peptidyl-prolyl cis-trans isomerase activity"/>
    <property type="evidence" value="ECO:0007669"/>
    <property type="project" value="UniProtKB-KW"/>
</dbReference>
<dbReference type="AlphaFoldDB" id="A0A1R1Y7D9"/>
<evidence type="ECO:0000256" key="3">
    <source>
        <dbReference type="ARBA" id="ARBA00023110"/>
    </source>
</evidence>
<keyword evidence="3" id="KW-0697">Rotamase</keyword>
<feature type="compositionally biased region" description="Polar residues" evidence="5">
    <location>
        <begin position="396"/>
        <end position="405"/>
    </location>
</feature>
<feature type="region of interest" description="Disordered" evidence="5">
    <location>
        <begin position="92"/>
        <end position="112"/>
    </location>
</feature>
<dbReference type="Proteomes" id="UP000187429">
    <property type="component" value="Unassembled WGS sequence"/>
</dbReference>
<dbReference type="Gene3D" id="2.40.100.10">
    <property type="entry name" value="Cyclophilin-like"/>
    <property type="match status" value="1"/>
</dbReference>
<dbReference type="InterPro" id="IPR002130">
    <property type="entry name" value="Cyclophilin-type_PPIase_dom"/>
</dbReference>
<dbReference type="PRINTS" id="PR00153">
    <property type="entry name" value="CSAPPISMRASE"/>
</dbReference>
<dbReference type="GO" id="GO:0071013">
    <property type="term" value="C:catalytic step 2 spliceosome"/>
    <property type="evidence" value="ECO:0007669"/>
    <property type="project" value="TreeGrafter"/>
</dbReference>
<evidence type="ECO:0000256" key="1">
    <source>
        <dbReference type="ARBA" id="ARBA00000971"/>
    </source>
</evidence>
<gene>
    <name evidence="7" type="ORF">AYI69_g5212</name>
</gene>
<evidence type="ECO:0000256" key="4">
    <source>
        <dbReference type="ARBA" id="ARBA00023235"/>
    </source>
</evidence>
<sequence length="405" mass="45881">MRDLVTDEPFTKSDLIELYNPQSLELRNVQNFYYIQQGINFVPKKKSLSVAQTSDAKNNENSKGYSINPQFINENLPVKKIMDQIDPSILAGSKRKHDDKDNQDISVNSLNSNTNKKQQYKESIYTSGASASSFTSTSLTPVTANSKILLSDLEYMMPKIKKSAFVQLVTNLGSINLELFSGQLPQTCYNFIAMTKAGYYNNLKFQTNIKNLILVSDDPMSKHNPPKLPTNNLSNKSFKNDSFKLIEDLKPKDVNQRILLERDNASKSNKFSHDKRGLVSLLINSNPTAVNGQFFITYSQQAMQFDGTHSVFGRIVSNLEVLKKVELAESDPDTFAPTEDIVINEVNIVYDPFSEFTDRLNRKLGYIDENSKTGSQMDHTRNSGTRNSRDEKKLSETTNWFGRKI</sequence>
<dbReference type="InterPro" id="IPR029000">
    <property type="entry name" value="Cyclophilin-like_dom_sf"/>
</dbReference>
<organism evidence="7 8">
    <name type="scientific">Smittium culicis</name>
    <dbReference type="NCBI Taxonomy" id="133412"/>
    <lineage>
        <taxon>Eukaryota</taxon>
        <taxon>Fungi</taxon>
        <taxon>Fungi incertae sedis</taxon>
        <taxon>Zoopagomycota</taxon>
        <taxon>Kickxellomycotina</taxon>
        <taxon>Harpellomycetes</taxon>
        <taxon>Harpellales</taxon>
        <taxon>Legeriomycetaceae</taxon>
        <taxon>Smittium</taxon>
    </lineage>
</organism>
<comment type="caution">
    <text evidence="7">The sequence shown here is derived from an EMBL/GenBank/DDBJ whole genome shotgun (WGS) entry which is preliminary data.</text>
</comment>
<dbReference type="SUPFAM" id="SSF50891">
    <property type="entry name" value="Cyclophilin-like"/>
    <property type="match status" value="1"/>
</dbReference>
<dbReference type="PANTHER" id="PTHR45625">
    <property type="entry name" value="PEPTIDYL-PROLYL CIS-TRANS ISOMERASE-RELATED"/>
    <property type="match status" value="1"/>
</dbReference>
<evidence type="ECO:0000313" key="7">
    <source>
        <dbReference type="EMBL" id="OMJ22907.1"/>
    </source>
</evidence>
<keyword evidence="8" id="KW-1185">Reference proteome</keyword>
<dbReference type="EMBL" id="LSSM01002139">
    <property type="protein sequence ID" value="OMJ22907.1"/>
    <property type="molecule type" value="Genomic_DNA"/>
</dbReference>
<evidence type="ECO:0000259" key="6">
    <source>
        <dbReference type="PROSITE" id="PS50072"/>
    </source>
</evidence>
<name>A0A1R1Y7D9_9FUNG</name>
<comment type="catalytic activity">
    <reaction evidence="1">
        <text>[protein]-peptidylproline (omega=180) = [protein]-peptidylproline (omega=0)</text>
        <dbReference type="Rhea" id="RHEA:16237"/>
        <dbReference type="Rhea" id="RHEA-COMP:10747"/>
        <dbReference type="Rhea" id="RHEA-COMP:10748"/>
        <dbReference type="ChEBI" id="CHEBI:83833"/>
        <dbReference type="ChEBI" id="CHEBI:83834"/>
        <dbReference type="EC" id="5.2.1.8"/>
    </reaction>
</comment>
<reference evidence="8" key="1">
    <citation type="submission" date="2017-01" db="EMBL/GenBank/DDBJ databases">
        <authorList>
            <person name="Wang Y."/>
            <person name="White M."/>
            <person name="Kvist S."/>
            <person name="Moncalvo J.-M."/>
        </authorList>
    </citation>
    <scope>NUCLEOTIDE SEQUENCE [LARGE SCALE GENOMIC DNA]</scope>
    <source>
        <strain evidence="8">ID-206-W2</strain>
    </source>
</reference>
<feature type="compositionally biased region" description="Polar residues" evidence="5">
    <location>
        <begin position="372"/>
        <end position="386"/>
    </location>
</feature>
<evidence type="ECO:0000256" key="2">
    <source>
        <dbReference type="ARBA" id="ARBA00013194"/>
    </source>
</evidence>
<feature type="domain" description="PPIase cyclophilin-type" evidence="6">
    <location>
        <begin position="170"/>
        <end position="348"/>
    </location>
</feature>
<dbReference type="EC" id="5.2.1.8" evidence="2"/>
<accession>A0A1R1Y7D9</accession>
<dbReference type="OrthoDB" id="407558at2759"/>
<proteinExistence type="predicted"/>
<dbReference type="Pfam" id="PF00160">
    <property type="entry name" value="Pro_isomerase"/>
    <property type="match status" value="1"/>
</dbReference>
<dbReference type="PROSITE" id="PS50072">
    <property type="entry name" value="CSA_PPIASE_2"/>
    <property type="match status" value="1"/>
</dbReference>
<evidence type="ECO:0000256" key="5">
    <source>
        <dbReference type="SAM" id="MobiDB-lite"/>
    </source>
</evidence>
<evidence type="ECO:0000313" key="8">
    <source>
        <dbReference type="Proteomes" id="UP000187429"/>
    </source>
</evidence>